<evidence type="ECO:0000259" key="4">
    <source>
        <dbReference type="Pfam" id="PF02902"/>
    </source>
</evidence>
<dbReference type="InterPro" id="IPR038765">
    <property type="entry name" value="Papain-like_cys_pep_sf"/>
</dbReference>
<dbReference type="PANTHER" id="PTHR33018:SF34">
    <property type="entry name" value="OS02G0472350 PROTEIN"/>
    <property type="match status" value="1"/>
</dbReference>
<dbReference type="Pfam" id="PF02902">
    <property type="entry name" value="Peptidase_C48"/>
    <property type="match status" value="1"/>
</dbReference>
<name>A0A9I9EKL2_CUCME</name>
<keyword evidence="2" id="KW-0645">Protease</keyword>
<dbReference type="Gramene" id="MELO3C035035.2.1">
    <property type="protein sequence ID" value="MELO3C035035.2.1"/>
    <property type="gene ID" value="MELO3C035035.2"/>
</dbReference>
<dbReference type="AlphaFoldDB" id="A0A9I9EKL2"/>
<evidence type="ECO:0000313" key="5">
    <source>
        <dbReference type="EnsemblPlants" id="MELO3C035035.2.1"/>
    </source>
</evidence>
<evidence type="ECO:0000256" key="1">
    <source>
        <dbReference type="ARBA" id="ARBA00005234"/>
    </source>
</evidence>
<sequence>MMFPIVQLFGKKYGKEKIMIILVILLEIVPLRFINIDLDAEEDTPTNKGVEGTPCQLSIGSINNIVAVATIVEDNIGCPNVQVLVDVVTGENLTIPNPVKRKIETLNQALGNIIEWSRRLVFTINDKQEHSTRKDVVYPSNYTDVNGIIKLLNRHVVNNMKNVDMIRIPMNELIFGSEKFVYLAREDLLHYCGMVKIGYMSILAYITFHWMLHVIDLRENCVYVLDSLRSKVNEDIHGIINVGLKTWQAKHDLQHYRSTPKWRPVKCPRQLDSVGCGYYVQKYIHEIVHNSSTSITNLFNTKNAYRQEEIDEIRTEWAAFVFIIGLPWMAGGELVIRH</sequence>
<dbReference type="Gene3D" id="3.40.395.10">
    <property type="entry name" value="Adenoviral Proteinase, Chain A"/>
    <property type="match status" value="1"/>
</dbReference>
<dbReference type="GO" id="GO:0008234">
    <property type="term" value="F:cysteine-type peptidase activity"/>
    <property type="evidence" value="ECO:0007669"/>
    <property type="project" value="InterPro"/>
</dbReference>
<dbReference type="GO" id="GO:0006508">
    <property type="term" value="P:proteolysis"/>
    <property type="evidence" value="ECO:0007669"/>
    <property type="project" value="UniProtKB-KW"/>
</dbReference>
<evidence type="ECO:0000256" key="2">
    <source>
        <dbReference type="ARBA" id="ARBA00022670"/>
    </source>
</evidence>
<keyword evidence="3" id="KW-0378">Hydrolase</keyword>
<dbReference type="InterPro" id="IPR003653">
    <property type="entry name" value="Peptidase_C48_C"/>
</dbReference>
<dbReference type="SUPFAM" id="SSF54001">
    <property type="entry name" value="Cysteine proteinases"/>
    <property type="match status" value="1"/>
</dbReference>
<protein>
    <recommendedName>
        <fullName evidence="4">Ubiquitin-like protease family profile domain-containing protein</fullName>
    </recommendedName>
</protein>
<evidence type="ECO:0000256" key="3">
    <source>
        <dbReference type="ARBA" id="ARBA00022801"/>
    </source>
</evidence>
<proteinExistence type="inferred from homology"/>
<accession>A0A9I9EKL2</accession>
<feature type="domain" description="Ubiquitin-like protease family profile" evidence="4">
    <location>
        <begin position="206"/>
        <end position="318"/>
    </location>
</feature>
<dbReference type="PANTHER" id="PTHR33018">
    <property type="entry name" value="OS10G0338966 PROTEIN-RELATED"/>
    <property type="match status" value="1"/>
</dbReference>
<reference evidence="5" key="1">
    <citation type="submission" date="2023-03" db="UniProtKB">
        <authorList>
            <consortium name="EnsemblPlants"/>
        </authorList>
    </citation>
    <scope>IDENTIFICATION</scope>
</reference>
<organism evidence="5">
    <name type="scientific">Cucumis melo</name>
    <name type="common">Muskmelon</name>
    <dbReference type="NCBI Taxonomy" id="3656"/>
    <lineage>
        <taxon>Eukaryota</taxon>
        <taxon>Viridiplantae</taxon>
        <taxon>Streptophyta</taxon>
        <taxon>Embryophyta</taxon>
        <taxon>Tracheophyta</taxon>
        <taxon>Spermatophyta</taxon>
        <taxon>Magnoliopsida</taxon>
        <taxon>eudicotyledons</taxon>
        <taxon>Gunneridae</taxon>
        <taxon>Pentapetalae</taxon>
        <taxon>rosids</taxon>
        <taxon>fabids</taxon>
        <taxon>Cucurbitales</taxon>
        <taxon>Cucurbitaceae</taxon>
        <taxon>Benincaseae</taxon>
        <taxon>Cucumis</taxon>
    </lineage>
</organism>
<dbReference type="EnsemblPlants" id="MELO3C035035.2.1">
    <property type="protein sequence ID" value="MELO3C035035.2.1"/>
    <property type="gene ID" value="MELO3C035035.2"/>
</dbReference>
<comment type="similarity">
    <text evidence="1">Belongs to the peptidase C48 family.</text>
</comment>